<dbReference type="Proteomes" id="UP000030758">
    <property type="component" value="Unassembled WGS sequence"/>
</dbReference>
<reference evidence="1" key="1">
    <citation type="journal article" date="2014" name="Nat. Genet.">
        <title>Genome and transcriptome of the porcine whipworm Trichuris suis.</title>
        <authorList>
            <person name="Jex A.R."/>
            <person name="Nejsum P."/>
            <person name="Schwarz E.M."/>
            <person name="Hu L."/>
            <person name="Young N.D."/>
            <person name="Hall R.S."/>
            <person name="Korhonen P.K."/>
            <person name="Liao S."/>
            <person name="Thamsborg S."/>
            <person name="Xia J."/>
            <person name="Xu P."/>
            <person name="Wang S."/>
            <person name="Scheerlinck J.P."/>
            <person name="Hofmann A."/>
            <person name="Sternberg P.W."/>
            <person name="Wang J."/>
            <person name="Gasser R.B."/>
        </authorList>
    </citation>
    <scope>NUCLEOTIDE SEQUENCE [LARGE SCALE GENOMIC DNA]</scope>
    <source>
        <strain evidence="1">DCEP-RM93F</strain>
    </source>
</reference>
<protein>
    <submittedName>
        <fullName evidence="1">Uncharacterized protein</fullName>
    </submittedName>
</protein>
<sequence>MSRSLMPWMYGTTSVGRPSCRELCWEGRCMRFCMTERIKRCGYPFFKSTFSMCCSSVGQGGIEVRR</sequence>
<organism evidence="1">
    <name type="scientific">Trichuris suis</name>
    <name type="common">pig whipworm</name>
    <dbReference type="NCBI Taxonomy" id="68888"/>
    <lineage>
        <taxon>Eukaryota</taxon>
        <taxon>Metazoa</taxon>
        <taxon>Ecdysozoa</taxon>
        <taxon>Nematoda</taxon>
        <taxon>Enoplea</taxon>
        <taxon>Dorylaimia</taxon>
        <taxon>Trichinellida</taxon>
        <taxon>Trichuridae</taxon>
        <taxon>Trichuris</taxon>
    </lineage>
</organism>
<dbReference type="EMBL" id="KL367746">
    <property type="protein sequence ID" value="KFD59749.1"/>
    <property type="molecule type" value="Genomic_DNA"/>
</dbReference>
<gene>
    <name evidence="1" type="ORF">M514_28069</name>
</gene>
<proteinExistence type="predicted"/>
<name>A0A085MRA3_9BILA</name>
<accession>A0A085MRA3</accession>
<dbReference type="AlphaFoldDB" id="A0A085MRA3"/>
<evidence type="ECO:0000313" key="1">
    <source>
        <dbReference type="EMBL" id="KFD59749.1"/>
    </source>
</evidence>